<reference evidence="10" key="1">
    <citation type="submission" date="2022-04" db="EMBL/GenBank/DDBJ databases">
        <title>A functionally conserved STORR gene fusion in Papaver species that diverged 16.8 million years ago.</title>
        <authorList>
            <person name="Catania T."/>
        </authorList>
    </citation>
    <scope>NUCLEOTIDE SEQUENCE</scope>
    <source>
        <strain evidence="10">S-188037</strain>
    </source>
</reference>
<dbReference type="Pfam" id="PF13324">
    <property type="entry name" value="GCIP_N"/>
    <property type="match status" value="1"/>
</dbReference>
<organism evidence="10 11">
    <name type="scientific">Papaver atlanticum</name>
    <dbReference type="NCBI Taxonomy" id="357466"/>
    <lineage>
        <taxon>Eukaryota</taxon>
        <taxon>Viridiplantae</taxon>
        <taxon>Streptophyta</taxon>
        <taxon>Embryophyta</taxon>
        <taxon>Tracheophyta</taxon>
        <taxon>Spermatophyta</taxon>
        <taxon>Magnoliopsida</taxon>
        <taxon>Ranunculales</taxon>
        <taxon>Papaveraceae</taxon>
        <taxon>Papaveroideae</taxon>
        <taxon>Papaver</taxon>
    </lineage>
</organism>
<evidence type="ECO:0000256" key="2">
    <source>
        <dbReference type="ARBA" id="ARBA00004496"/>
    </source>
</evidence>
<protein>
    <submittedName>
        <fullName evidence="10">Uncharacterized protein</fullName>
    </submittedName>
</protein>
<comment type="caution">
    <text evidence="10">The sequence shown here is derived from an EMBL/GenBank/DDBJ whole genome shotgun (WGS) entry which is preliminary data.</text>
</comment>
<feature type="domain" description="Cyclin-D1-binding protein 1-like C-terminal" evidence="9">
    <location>
        <begin position="136"/>
        <end position="247"/>
    </location>
</feature>
<dbReference type="Proteomes" id="UP001202328">
    <property type="component" value="Unassembled WGS sequence"/>
</dbReference>
<name>A0AAD4XF58_9MAGN</name>
<evidence type="ECO:0000256" key="5">
    <source>
        <dbReference type="ARBA" id="ARBA00023242"/>
    </source>
</evidence>
<evidence type="ECO:0000313" key="10">
    <source>
        <dbReference type="EMBL" id="KAI3909055.1"/>
    </source>
</evidence>
<dbReference type="Gene3D" id="1.20.1410.10">
    <property type="entry name" value="I/LWEQ domain"/>
    <property type="match status" value="1"/>
</dbReference>
<proteinExistence type="inferred from homology"/>
<evidence type="ECO:0000256" key="7">
    <source>
        <dbReference type="SAM" id="MobiDB-lite"/>
    </source>
</evidence>
<keyword evidence="4" id="KW-0963">Cytoplasm</keyword>
<dbReference type="InterPro" id="IPR049318">
    <property type="entry name" value="GCIP_C"/>
</dbReference>
<evidence type="ECO:0000259" key="9">
    <source>
        <dbReference type="Pfam" id="PF20936"/>
    </source>
</evidence>
<keyword evidence="5" id="KW-0539">Nucleus</keyword>
<dbReference type="PANTHER" id="PTHR15492:SF1">
    <property type="entry name" value="CYCLIN-D1-BINDING PROTEIN 1"/>
    <property type="match status" value="1"/>
</dbReference>
<gene>
    <name evidence="10" type="ORF">MKW98_011416</name>
</gene>
<evidence type="ECO:0000259" key="8">
    <source>
        <dbReference type="Pfam" id="PF13324"/>
    </source>
</evidence>
<evidence type="ECO:0000256" key="6">
    <source>
        <dbReference type="ARBA" id="ARBA00023306"/>
    </source>
</evidence>
<dbReference type="Pfam" id="PF20936">
    <property type="entry name" value="GCIP_C"/>
    <property type="match status" value="1"/>
</dbReference>
<feature type="domain" description="Cyclin-D1-binding protein 1-like N-terminal" evidence="8">
    <location>
        <begin position="3"/>
        <end position="111"/>
    </location>
</feature>
<comment type="similarity">
    <text evidence="3">Belongs to the CCNDBP1 family.</text>
</comment>
<evidence type="ECO:0000256" key="4">
    <source>
        <dbReference type="ARBA" id="ARBA00022490"/>
    </source>
</evidence>
<dbReference type="GO" id="GO:0005634">
    <property type="term" value="C:nucleus"/>
    <property type="evidence" value="ECO:0007669"/>
    <property type="project" value="UniProtKB-SubCell"/>
</dbReference>
<comment type="subcellular location">
    <subcellularLocation>
        <location evidence="2">Cytoplasm</location>
    </subcellularLocation>
    <subcellularLocation>
        <location evidence="1">Nucleus</location>
    </subcellularLocation>
</comment>
<feature type="region of interest" description="Disordered" evidence="7">
    <location>
        <begin position="106"/>
        <end position="155"/>
    </location>
</feature>
<evidence type="ECO:0000313" key="11">
    <source>
        <dbReference type="Proteomes" id="UP001202328"/>
    </source>
</evidence>
<dbReference type="InterPro" id="IPR026907">
    <property type="entry name" value="GCIP-like"/>
</dbReference>
<evidence type="ECO:0000256" key="3">
    <source>
        <dbReference type="ARBA" id="ARBA00008940"/>
    </source>
</evidence>
<accession>A0AAD4XF58</accession>
<keyword evidence="11" id="KW-1185">Reference proteome</keyword>
<dbReference type="PANTHER" id="PTHR15492">
    <property type="entry name" value="CYCLIN D1-BINDING PROTEIN 1"/>
    <property type="match status" value="1"/>
</dbReference>
<dbReference type="EMBL" id="JAJJMB010010393">
    <property type="protein sequence ID" value="KAI3909055.1"/>
    <property type="molecule type" value="Genomic_DNA"/>
</dbReference>
<sequence>MGICFSMLQEFLLLAHRSKIGSGPTLADFFHESAKRFAHSIYSFFKEAVSCFGTLNEDRKLSIQQLADSVWEACAFLKTIPTTNYAAIVREITRVAKSMEGALRQLKNLKPASSENPTNENTTDELTTDLNEKDDDDDVDNGSFEGGEIGNGLSPDEMKMAESAVIFFSDTLIVIKELVCFITGLGRHSKPSNNDAKSVRLLELSFERCRNIKLCMYELGVDLYPPQEVTALKLGVVDTSDEIRKLQEDVRQFEDASCDSFLQACECALSSLRNMKTELDSLEPILEASEMHICELCCVRH</sequence>
<keyword evidence="6" id="KW-0131">Cell cycle</keyword>
<dbReference type="GO" id="GO:0005737">
    <property type="term" value="C:cytoplasm"/>
    <property type="evidence" value="ECO:0007669"/>
    <property type="project" value="UniProtKB-SubCell"/>
</dbReference>
<dbReference type="AlphaFoldDB" id="A0AAD4XF58"/>
<evidence type="ECO:0000256" key="1">
    <source>
        <dbReference type="ARBA" id="ARBA00004123"/>
    </source>
</evidence>
<feature type="compositionally biased region" description="Acidic residues" evidence="7">
    <location>
        <begin position="122"/>
        <end position="140"/>
    </location>
</feature>
<dbReference type="InterPro" id="IPR049317">
    <property type="entry name" value="GCIP-like_N"/>
</dbReference>